<dbReference type="STRING" id="345632.GPICK_13495"/>
<dbReference type="CDD" id="cd08168">
    <property type="entry name" value="Cytochrom_C3"/>
    <property type="match status" value="1"/>
</dbReference>
<dbReference type="AlphaFoldDB" id="A0A0B5BI90"/>
<dbReference type="Proteomes" id="UP000057609">
    <property type="component" value="Chromosome"/>
</dbReference>
<dbReference type="InterPro" id="IPR036280">
    <property type="entry name" value="Multihaem_cyt_sf"/>
</dbReference>
<dbReference type="InterPro" id="IPR029467">
    <property type="entry name" value="Cyt_c7-like"/>
</dbReference>
<dbReference type="OrthoDB" id="5391425at2"/>
<feature type="domain" description="Cytochrome c7-like" evidence="1">
    <location>
        <begin position="38"/>
        <end position="101"/>
    </location>
</feature>
<proteinExistence type="predicted"/>
<organism evidence="2 3">
    <name type="scientific">Geobacter pickeringii</name>
    <dbReference type="NCBI Taxonomy" id="345632"/>
    <lineage>
        <taxon>Bacteria</taxon>
        <taxon>Pseudomonadati</taxon>
        <taxon>Thermodesulfobacteriota</taxon>
        <taxon>Desulfuromonadia</taxon>
        <taxon>Geobacterales</taxon>
        <taxon>Geobacteraceae</taxon>
        <taxon>Geobacter</taxon>
    </lineage>
</organism>
<dbReference type="HOGENOM" id="CLU_073018_0_0_7"/>
<evidence type="ECO:0000313" key="3">
    <source>
        <dbReference type="Proteomes" id="UP000057609"/>
    </source>
</evidence>
<feature type="domain" description="Cytochrome c7-like" evidence="1">
    <location>
        <begin position="118"/>
        <end position="177"/>
    </location>
</feature>
<dbReference type="KEGG" id="gpi:GPICK_13495"/>
<reference evidence="2 3" key="1">
    <citation type="journal article" date="2015" name="Genome Announc.">
        <title>Complete Genome of Geobacter pickeringii G13T, a Metal-Reducing Isolate from Sedimentary Kaolin Deposits.</title>
        <authorList>
            <person name="Badalamenti J.P."/>
            <person name="Bond D.R."/>
        </authorList>
    </citation>
    <scope>NUCLEOTIDE SEQUENCE [LARGE SCALE GENOMIC DNA]</scope>
    <source>
        <strain evidence="2 3">G13</strain>
    </source>
</reference>
<dbReference type="EMBL" id="CP009788">
    <property type="protein sequence ID" value="AJE04230.1"/>
    <property type="molecule type" value="Genomic_DNA"/>
</dbReference>
<evidence type="ECO:0000259" key="1">
    <source>
        <dbReference type="Pfam" id="PF14522"/>
    </source>
</evidence>
<dbReference type="RefSeq" id="WP_039744039.1">
    <property type="nucleotide sequence ID" value="NZ_CP009788.1"/>
</dbReference>
<sequence length="328" mass="35263">MRLRCTFLLAAGMVIFGGLAFAITIKDVTFSTTDAGKVVFSHKVHIGKKGIENNCKACHPAIFDMRKKVTRTMAEMEKGKSCGACHNGKEAFPLKECGHCHAVKEITYKVKATGPTPFSHKKHLAAFADCGACHPKLFKAGRNKPATMADMEQGKSCGACHNGKTAFSVGECASCHTVKEVGITSRETGRIIFSHKMHAGKLKCGECHNKLFTPGRSKPVGMAAMEKGKSCGACHNGKAAFSVKECSKCHPVHDVAFKVSGAGPVKFSHTVHLGMYSCNDCHTKIFKAGRSTKVVTMAEMEKKKSCGACHDGKTAFSVRDSCVKCHDM</sequence>
<dbReference type="NCBIfam" id="TIGR04257">
    <property type="entry name" value="nanowire_3heme"/>
    <property type="match status" value="4"/>
</dbReference>
<evidence type="ECO:0000313" key="2">
    <source>
        <dbReference type="EMBL" id="AJE04230.1"/>
    </source>
</evidence>
<dbReference type="Gene3D" id="3.90.10.10">
    <property type="entry name" value="Cytochrome C3"/>
    <property type="match status" value="4"/>
</dbReference>
<feature type="domain" description="Cytochrome c7-like" evidence="1">
    <location>
        <begin position="192"/>
        <end position="250"/>
    </location>
</feature>
<dbReference type="SUPFAM" id="SSF48695">
    <property type="entry name" value="Multiheme cytochromes"/>
    <property type="match status" value="1"/>
</dbReference>
<name>A0A0B5BI90_9BACT</name>
<dbReference type="Pfam" id="PF14522">
    <property type="entry name" value="Cytochrome_C7"/>
    <property type="match status" value="4"/>
</dbReference>
<dbReference type="PANTHER" id="PTHR39425">
    <property type="entry name" value="LIPOPROTEIN CYTOCHROME C"/>
    <property type="match status" value="1"/>
</dbReference>
<dbReference type="PANTHER" id="PTHR39425:SF1">
    <property type="entry name" value="CYTOCHROME C7-LIKE DOMAIN-CONTAINING PROTEIN"/>
    <property type="match status" value="1"/>
</dbReference>
<gene>
    <name evidence="2" type="ORF">GPICK_13495</name>
</gene>
<protein>
    <submittedName>
        <fullName evidence="2">Cytochrome C</fullName>
    </submittedName>
</protein>
<feature type="domain" description="Cytochrome c7-like" evidence="1">
    <location>
        <begin position="265"/>
        <end position="327"/>
    </location>
</feature>
<dbReference type="InterPro" id="IPR026352">
    <property type="entry name" value="Nanowire_3heme"/>
</dbReference>
<keyword evidence="3" id="KW-1185">Reference proteome</keyword>
<accession>A0A0B5BI90</accession>